<dbReference type="Proteomes" id="UP000515163">
    <property type="component" value="Unplaced"/>
</dbReference>
<dbReference type="InterPro" id="IPR000276">
    <property type="entry name" value="GPCR_Rhodpsn"/>
</dbReference>
<feature type="transmembrane region" description="Helical" evidence="10">
    <location>
        <begin position="61"/>
        <end position="87"/>
    </location>
</feature>
<proteinExistence type="inferred from homology"/>
<evidence type="ECO:0000256" key="1">
    <source>
        <dbReference type="ARBA" id="ARBA00004651"/>
    </source>
</evidence>
<dbReference type="CDD" id="cd00637">
    <property type="entry name" value="7tm_classA_rhodopsin-like"/>
    <property type="match status" value="1"/>
</dbReference>
<dbReference type="GO" id="GO:0004930">
    <property type="term" value="F:G protein-coupled receptor activity"/>
    <property type="evidence" value="ECO:0007669"/>
    <property type="project" value="UniProtKB-KW"/>
</dbReference>
<dbReference type="PROSITE" id="PS00237">
    <property type="entry name" value="G_PROTEIN_RECEP_F1_1"/>
    <property type="match status" value="1"/>
</dbReference>
<keyword evidence="7 9" id="KW-0675">Receptor</keyword>
<dbReference type="OrthoDB" id="10044919at2759"/>
<evidence type="ECO:0000256" key="3">
    <source>
        <dbReference type="ARBA" id="ARBA00022692"/>
    </source>
</evidence>
<dbReference type="InParanoid" id="A0A6P8IXN7"/>
<keyword evidence="5 9" id="KW-0297">G-protein coupled receptor</keyword>
<dbReference type="KEGG" id="aten:116306287"/>
<dbReference type="GeneID" id="116306287"/>
<evidence type="ECO:0000256" key="7">
    <source>
        <dbReference type="ARBA" id="ARBA00023170"/>
    </source>
</evidence>
<dbReference type="RefSeq" id="XP_031572171.1">
    <property type="nucleotide sequence ID" value="XM_031716311.1"/>
</dbReference>
<feature type="transmembrane region" description="Helical" evidence="10">
    <location>
        <begin position="20"/>
        <end position="49"/>
    </location>
</feature>
<feature type="domain" description="G-protein coupled receptors family 1 profile" evidence="11">
    <location>
        <begin position="40"/>
        <end position="294"/>
    </location>
</feature>
<comment type="subcellular location">
    <subcellularLocation>
        <location evidence="1">Cell membrane</location>
        <topology evidence="1">Multi-pass membrane protein</topology>
    </subcellularLocation>
</comment>
<evidence type="ECO:0000313" key="12">
    <source>
        <dbReference type="Proteomes" id="UP000515163"/>
    </source>
</evidence>
<keyword evidence="12" id="KW-1185">Reference proteome</keyword>
<dbReference type="InterPro" id="IPR017452">
    <property type="entry name" value="GPCR_Rhodpsn_7TM"/>
</dbReference>
<evidence type="ECO:0000256" key="10">
    <source>
        <dbReference type="SAM" id="Phobius"/>
    </source>
</evidence>
<dbReference type="Gene3D" id="1.20.1070.10">
    <property type="entry name" value="Rhodopsin 7-helix transmembrane proteins"/>
    <property type="match status" value="1"/>
</dbReference>
<evidence type="ECO:0000256" key="8">
    <source>
        <dbReference type="ARBA" id="ARBA00023224"/>
    </source>
</evidence>
<feature type="transmembrane region" description="Helical" evidence="10">
    <location>
        <begin position="181"/>
        <end position="205"/>
    </location>
</feature>
<evidence type="ECO:0000256" key="4">
    <source>
        <dbReference type="ARBA" id="ARBA00022989"/>
    </source>
</evidence>
<dbReference type="PANTHER" id="PTHR22752:SF14">
    <property type="entry name" value="G-PROTEIN COUPLED RECEPTORS FAMILY 1 PROFILE DOMAIN-CONTAINING PROTEIN"/>
    <property type="match status" value="1"/>
</dbReference>
<comment type="similarity">
    <text evidence="9">Belongs to the G-protein coupled receptor 1 family.</text>
</comment>
<accession>A0A6P8IXN7</accession>
<feature type="transmembrane region" description="Helical" evidence="10">
    <location>
        <begin position="241"/>
        <end position="262"/>
    </location>
</feature>
<evidence type="ECO:0000256" key="9">
    <source>
        <dbReference type="RuleBase" id="RU000688"/>
    </source>
</evidence>
<evidence type="ECO:0000313" key="13">
    <source>
        <dbReference type="RefSeq" id="XP_031572171.1"/>
    </source>
</evidence>
<protein>
    <submittedName>
        <fullName evidence="13">Melatonin receptor type 1B-B-like</fullName>
    </submittedName>
</protein>
<dbReference type="PANTHER" id="PTHR22752">
    <property type="entry name" value="G PROTEIN-COUPLED RECEPTOR"/>
    <property type="match status" value="1"/>
</dbReference>
<evidence type="ECO:0000256" key="6">
    <source>
        <dbReference type="ARBA" id="ARBA00023136"/>
    </source>
</evidence>
<dbReference type="FunCoup" id="A0A6P8IXN7">
    <property type="interactions" value="941"/>
</dbReference>
<keyword evidence="8 9" id="KW-0807">Transducer</keyword>
<feature type="transmembrane region" description="Helical" evidence="10">
    <location>
        <begin position="274"/>
        <end position="296"/>
    </location>
</feature>
<sequence>MNYTEPRLSFLDAALKSRPIALIAFESVIFAMLEVITLIGNFMTMYLIFKRSGLRGTPTNLLIASLAVSDFTMGAFSMHLLVTVLITSKWPFGNGICQYQGFISIVLAAASTQTLAWTAINRYFRVVKSTHYIRLFSLDKTKLIMCQIWIASLIAPLPYLLAGYQFVFHPGKFFCYLDIDISWFTAVLVVVYVGLPSTTIFFCYFKVYQMVRRHNSRLSQYRSGASGGIKMTNEEIRTTHTLFVIVIVFIACWTPVLIIDIIDTIDGKWSLPRAAYTLYTFLATISNAINPFIYGLMNPTLRGGYLDLLQFMRRKPGGKKYKLRGERKRLPVRNCNTVKGLMNELTTLKS</sequence>
<keyword evidence="3 9" id="KW-0812">Transmembrane</keyword>
<feature type="transmembrane region" description="Helical" evidence="10">
    <location>
        <begin position="141"/>
        <end position="161"/>
    </location>
</feature>
<dbReference type="PRINTS" id="PR00237">
    <property type="entry name" value="GPCRRHODOPSN"/>
</dbReference>
<keyword evidence="4 10" id="KW-1133">Transmembrane helix</keyword>
<dbReference type="GO" id="GO:0005886">
    <property type="term" value="C:plasma membrane"/>
    <property type="evidence" value="ECO:0007669"/>
    <property type="project" value="UniProtKB-SubCell"/>
</dbReference>
<dbReference type="AlphaFoldDB" id="A0A6P8IXN7"/>
<evidence type="ECO:0000259" key="11">
    <source>
        <dbReference type="PROSITE" id="PS50262"/>
    </source>
</evidence>
<dbReference type="SUPFAM" id="SSF81321">
    <property type="entry name" value="Family A G protein-coupled receptor-like"/>
    <property type="match status" value="1"/>
</dbReference>
<dbReference type="PROSITE" id="PS50262">
    <property type="entry name" value="G_PROTEIN_RECEP_F1_2"/>
    <property type="match status" value="1"/>
</dbReference>
<evidence type="ECO:0000256" key="2">
    <source>
        <dbReference type="ARBA" id="ARBA00022475"/>
    </source>
</evidence>
<gene>
    <name evidence="13" type="primary">LOC116306287</name>
</gene>
<organism evidence="12 13">
    <name type="scientific">Actinia tenebrosa</name>
    <name type="common">Australian red waratah sea anemone</name>
    <dbReference type="NCBI Taxonomy" id="6105"/>
    <lineage>
        <taxon>Eukaryota</taxon>
        <taxon>Metazoa</taxon>
        <taxon>Cnidaria</taxon>
        <taxon>Anthozoa</taxon>
        <taxon>Hexacorallia</taxon>
        <taxon>Actiniaria</taxon>
        <taxon>Actiniidae</taxon>
        <taxon>Actinia</taxon>
    </lineage>
</organism>
<feature type="transmembrane region" description="Helical" evidence="10">
    <location>
        <begin position="99"/>
        <end position="120"/>
    </location>
</feature>
<evidence type="ECO:0000256" key="5">
    <source>
        <dbReference type="ARBA" id="ARBA00023040"/>
    </source>
</evidence>
<keyword evidence="2" id="KW-1003">Cell membrane</keyword>
<name>A0A6P8IXN7_ACTTE</name>
<dbReference type="Pfam" id="PF00001">
    <property type="entry name" value="7tm_1"/>
    <property type="match status" value="1"/>
</dbReference>
<reference evidence="13" key="1">
    <citation type="submission" date="2025-08" db="UniProtKB">
        <authorList>
            <consortium name="RefSeq"/>
        </authorList>
    </citation>
    <scope>IDENTIFICATION</scope>
    <source>
        <tissue evidence="13">Tentacle</tissue>
    </source>
</reference>
<keyword evidence="6 10" id="KW-0472">Membrane</keyword>